<evidence type="ECO:0000256" key="5">
    <source>
        <dbReference type="ARBA" id="ARBA00022737"/>
    </source>
</evidence>
<accession>A0A9J6C6P7</accession>
<dbReference type="SUPFAM" id="SSF48371">
    <property type="entry name" value="ARM repeat"/>
    <property type="match status" value="2"/>
</dbReference>
<dbReference type="InterPro" id="IPR016024">
    <property type="entry name" value="ARM-type_fold"/>
</dbReference>
<evidence type="ECO:0000256" key="8">
    <source>
        <dbReference type="RuleBase" id="RU367065"/>
    </source>
</evidence>
<dbReference type="PROSITE" id="PS50181">
    <property type="entry name" value="FBOX"/>
    <property type="match status" value="1"/>
</dbReference>
<dbReference type="GO" id="GO:0032040">
    <property type="term" value="C:small-subunit processome"/>
    <property type="evidence" value="ECO:0007669"/>
    <property type="project" value="TreeGrafter"/>
</dbReference>
<dbReference type="InterPro" id="IPR057546">
    <property type="entry name" value="HEAT_GCN1"/>
</dbReference>
<dbReference type="SMART" id="SM01036">
    <property type="entry name" value="BP28CT"/>
    <property type="match status" value="1"/>
</dbReference>
<dbReference type="InterPro" id="IPR040191">
    <property type="entry name" value="UTP10"/>
</dbReference>
<protein>
    <recommendedName>
        <fullName evidence="8">HEAT repeat-containing protein 1</fullName>
    </recommendedName>
</protein>
<dbReference type="InterPro" id="IPR056473">
    <property type="entry name" value="HEAT_Utp10/HEAT1"/>
</dbReference>
<evidence type="ECO:0000256" key="6">
    <source>
        <dbReference type="ARBA" id="ARBA00023242"/>
    </source>
</evidence>
<dbReference type="InterPro" id="IPR032675">
    <property type="entry name" value="LRR_dom_sf"/>
</dbReference>
<keyword evidence="7 8" id="KW-0687">Ribonucleoprotein</keyword>
<reference evidence="10" key="1">
    <citation type="submission" date="2021-03" db="EMBL/GenBank/DDBJ databases">
        <title>Chromosome level genome of the anhydrobiotic midge Polypedilum vanderplanki.</title>
        <authorList>
            <person name="Yoshida Y."/>
            <person name="Kikawada T."/>
            <person name="Gusev O."/>
        </authorList>
    </citation>
    <scope>NUCLEOTIDE SEQUENCE</scope>
    <source>
        <strain evidence="10">NIAS01</strain>
        <tissue evidence="10">Whole body or cell culture</tissue>
    </source>
</reference>
<evidence type="ECO:0000256" key="1">
    <source>
        <dbReference type="ARBA" id="ARBA00004604"/>
    </source>
</evidence>
<dbReference type="SUPFAM" id="SSF52047">
    <property type="entry name" value="RNI-like"/>
    <property type="match status" value="1"/>
</dbReference>
<keyword evidence="3 8" id="KW-0690">Ribosome biogenesis</keyword>
<sequence length="2468" mass="286057">MSTSLREQLLRLQTPQASQFVDKKKRDSILFSSKDAATKSRETIYEIGISGLRELIEIDDSLTEFENTLFNFTAKDVQRAVETKEVNKLLDKNIRRFMYHLSPYFMIPSSHKCLEWLIRRFNINLYNREEMLMLILPYHQTNMFVRCVQTMKFTDSNDKWNFFNEVKKSSSPLSKITLWNHGVSQPSFLDFVGKFTYNAVKELGHNAGKLQTMISFYFTTIAGTLEQATKINDNHILGAARYLNHTYNSSIIDYTSAGYMITAQLVAKARLSTEILYMIMNKMTETIPLKLSRECLLLLALIFQTQSETLVISDKTLENLLAFDRFLFALKEIMREDKIKTEFYRALIYKLLVKLQDKNVDFNKYCDICEKILYEVDMDDELARVIIRTVLDSYIQEDSEPQPIQEKSSQDESEIILLDSDDEENIPLKSQNVTKWYSMLLKKLERQYPLAFDLVVKDIMTRNPQRKRNGLKNVLGFLMNVSCSNNDTDIFENLYHHNFQVRSKAVSYLVKNFHKIELTPENEQILKLTLTERLNDESVEVVAEILKMNLNFLIKIIGVDELIAKLTKIIMKYWRNSEKWEKNASSALKFLITLCENNDSNIALFSILPFMFECNTNAKPFAFENNSKIVSNINEMLEDHAKVPSSESLLSTIQNVLINNHHLGSFSENFAFYLLSNSFTATTKDPEFSIEAFQIIQTITSSANVKFNQMDISDVNIMKRNEISIKILSQVLIALIDATKFTIQDINFSNQNTEMKLIFKIFKFTIDLFFKVDPSYRENVNTLMIGLLEKVCASDETKKLNFFSQFCVMHAAICNNNMLEFQARTMGLLNHVLKSGQMKEKDYSNEMYQNILISLSSPITKIREFGMELISTLVDKNISGKWKFLLDKLSERKDEILMDCEQIPMIIYLLTNKKSSKNMQEIIESILVRIADDKTFDYIQSELLKILKYFNDQKVLDISIQIATKIIDEFNSENFYLNESYATIIKLVLMKFNQETVSNLWNLALKSLKCHYIMNDDGKIITPSILVLQSIDNELFYKLHPNHKMQIFEAIIECSMNEQARIVQAAQKVFFEINIDYKLIQNVLLKFPKCLNISDRMALSYEWKFGITLLELLQNKSEGTDGHHELLPVLFEILSTCLNSGDQSEIEYLKQIILSLILSICKKISPDGRKQQKFININDSTFKTDLIIKCIKESQNPQTHHHSLLLLAHLALMIPEQVLRDITTIFTFVGTALVRHDDSYSFQIITKIIENVIPNLLKNNNDKEVISILRTFATIALDVPVHRRMMLYVKLLDTLGAEKYLWMFIALLLETQVKQPKTKEEDLPPRLQVALAISKEFDLKTVIVSTTSLVIYLKELPLTIDINKQYIHTTIEDDIFPLETHTNKNMRHFKYLITLFIKHILESPEISNKTYQMNIEQVHAMKTHFQNLILNTLIWLPDVNKLIEMKQNEVYWQLILQIYFDILEATIALLAPDMLLIVVERLIEHDNLIVRKKVIELLNRKLEDDYFKSCANEKILKMMEPLKNVCERIGANDLLSHEESVQQLALVSIKLLSRKLSEDYPDQFIECLNHLTAVINCKTLRKTTTINLIDCVAELLSDLKVYGISLLGKFLPNLINLLVLPESPSYNLLYSVTSSLLKIVEAVPLFMSPYLVQIISQLIKIAPQLKTIQDTKISYIVQKIKKIWESMSQMIPLRVLYPSIDEIYDSINQKQQFNSVAPLMEFMHEIFKHVETKDIRDFQAELTEFFLKIIRFRCEATKTNNMQFNEINDIEGSIMRALISLILKLSEGSFRPLFENITNWAIKDKEDDDNRLITFFRITTEVSAALKSLFLLFASDVVDSASQLLDKCNSSKENEEGLCFGNDTEKNLYLIENILQTLENMFLNDHQNFINSRRFDIIMQPIVDQIENEDALKCEKIQELIRKCIAQLAVAISDDILWKQLNYQVLLKTRSDNPEIRIFGVKVCVDIARKLTEDFESLIPETIPFLSELLEDDDHKVVEACQNSVRELETICNSLFNIHQYKITIKMNICDLPDHILEKIFLEIDYDEIFDLTSVCSRFNEVISSSYQLMSSFTVQWKKSMSKQVDLRPLLSSERKYQRIQIEDIVGIKPNLDKFITKHANTLSEVNLFECSFKSSEISAALEVLKDNLHLIGMCEVNFEVDSKIVPIQFKKLNYMEIMYGYGDGYCSIFNMFTGCKTVKNLTYEDNFEVTIAEAQEFSHFLSSLSGLEYLSLSYNVAQKIFLDEDFNQAVQFHLKKLFVSMNPPAHRPSTKAKRIAYEHLLNFLNKQSSSLKDLSVTHSKLTTDRLEFLLSLNVEKLGLVACDFVHRRKIFVKNSTIKTLFISLNDDEIEENSEEESAVCELIKMCENVKHVHFTCAELNFEIGLAIRNSKSKIEKLTMYRCSFFPMNIPTLKYLDVGGLIDHEEIISLIRLNPQLEELHGPGCLRHFQKFAQAIDELSSLKKLILM</sequence>
<dbReference type="PANTHER" id="PTHR13457">
    <property type="entry name" value="BAP28"/>
    <property type="match status" value="1"/>
</dbReference>
<organism evidence="10 11">
    <name type="scientific">Polypedilum vanderplanki</name>
    <name type="common">Sleeping chironomid midge</name>
    <dbReference type="NCBI Taxonomy" id="319348"/>
    <lineage>
        <taxon>Eukaryota</taxon>
        <taxon>Metazoa</taxon>
        <taxon>Ecdysozoa</taxon>
        <taxon>Arthropoda</taxon>
        <taxon>Hexapoda</taxon>
        <taxon>Insecta</taxon>
        <taxon>Pterygota</taxon>
        <taxon>Neoptera</taxon>
        <taxon>Endopterygota</taxon>
        <taxon>Diptera</taxon>
        <taxon>Nematocera</taxon>
        <taxon>Chironomoidea</taxon>
        <taxon>Chironomidae</taxon>
        <taxon>Chironominae</taxon>
        <taxon>Polypedilum</taxon>
        <taxon>Polypedilum</taxon>
    </lineage>
</organism>
<dbReference type="Gene3D" id="3.80.10.10">
    <property type="entry name" value="Ribonuclease Inhibitor"/>
    <property type="match status" value="1"/>
</dbReference>
<evidence type="ECO:0000256" key="7">
    <source>
        <dbReference type="ARBA" id="ARBA00023274"/>
    </source>
</evidence>
<dbReference type="Pfam" id="PF23243">
    <property type="entry name" value="HEAT_HEATR1"/>
    <property type="match status" value="1"/>
</dbReference>
<dbReference type="OrthoDB" id="31183at2759"/>
<dbReference type="Pfam" id="PF12397">
    <property type="entry name" value="U3snoRNP10"/>
    <property type="match status" value="1"/>
</dbReference>
<dbReference type="InterPro" id="IPR001810">
    <property type="entry name" value="F-box_dom"/>
</dbReference>
<evidence type="ECO:0000313" key="11">
    <source>
        <dbReference type="Proteomes" id="UP001107558"/>
    </source>
</evidence>
<dbReference type="Pfam" id="PF08146">
    <property type="entry name" value="BP28CT"/>
    <property type="match status" value="1"/>
</dbReference>
<evidence type="ECO:0000256" key="3">
    <source>
        <dbReference type="ARBA" id="ARBA00022517"/>
    </source>
</evidence>
<dbReference type="GO" id="GO:0034455">
    <property type="term" value="C:t-UTP complex"/>
    <property type="evidence" value="ECO:0007669"/>
    <property type="project" value="TreeGrafter"/>
</dbReference>
<name>A0A9J6C6P7_POLVA</name>
<comment type="subcellular location">
    <subcellularLocation>
        <location evidence="1 8">Nucleus</location>
        <location evidence="1 8">Nucleolus</location>
    </subcellularLocation>
</comment>
<feature type="domain" description="F-box" evidence="9">
    <location>
        <begin position="2026"/>
        <end position="2080"/>
    </location>
</feature>
<dbReference type="InterPro" id="IPR022125">
    <property type="entry name" value="U3snoRNP10_N"/>
</dbReference>
<dbReference type="Proteomes" id="UP001107558">
    <property type="component" value="Chromosome 2"/>
</dbReference>
<dbReference type="InterPro" id="IPR011989">
    <property type="entry name" value="ARM-like"/>
</dbReference>
<evidence type="ECO:0000256" key="4">
    <source>
        <dbReference type="ARBA" id="ARBA00022552"/>
    </source>
</evidence>
<keyword evidence="4 8" id="KW-0698">rRNA processing</keyword>
<dbReference type="GO" id="GO:0000462">
    <property type="term" value="P:maturation of SSU-rRNA from tricistronic rRNA transcript (SSU-rRNA, 5.8S rRNA, LSU-rRNA)"/>
    <property type="evidence" value="ECO:0007669"/>
    <property type="project" value="TreeGrafter"/>
</dbReference>
<dbReference type="GO" id="GO:0030686">
    <property type="term" value="C:90S preribosome"/>
    <property type="evidence" value="ECO:0007669"/>
    <property type="project" value="TreeGrafter"/>
</dbReference>
<gene>
    <name evidence="10" type="ORF">PVAND_007343</name>
</gene>
<evidence type="ECO:0000259" key="9">
    <source>
        <dbReference type="PROSITE" id="PS50181"/>
    </source>
</evidence>
<dbReference type="GO" id="GO:0045943">
    <property type="term" value="P:positive regulation of transcription by RNA polymerase I"/>
    <property type="evidence" value="ECO:0007669"/>
    <property type="project" value="TreeGrafter"/>
</dbReference>
<evidence type="ECO:0000313" key="10">
    <source>
        <dbReference type="EMBL" id="KAG5677597.1"/>
    </source>
</evidence>
<dbReference type="GO" id="GO:0030515">
    <property type="term" value="F:snoRNA binding"/>
    <property type="evidence" value="ECO:0007669"/>
    <property type="project" value="TreeGrafter"/>
</dbReference>
<comment type="function">
    <text evidence="8">Involved in nucleolar processing of pre-18S ribosomal RNA.</text>
</comment>
<dbReference type="EMBL" id="JADBJN010000002">
    <property type="protein sequence ID" value="KAG5677597.1"/>
    <property type="molecule type" value="Genomic_DNA"/>
</dbReference>
<dbReference type="PANTHER" id="PTHR13457:SF1">
    <property type="entry name" value="HEAT REPEAT-CONTAINING PROTEIN 1"/>
    <property type="match status" value="1"/>
</dbReference>
<dbReference type="InterPro" id="IPR012954">
    <property type="entry name" value="BP28_C_dom"/>
</dbReference>
<dbReference type="SUPFAM" id="SSF81383">
    <property type="entry name" value="F-box domain"/>
    <property type="match status" value="1"/>
</dbReference>
<dbReference type="Pfam" id="PF23271">
    <property type="entry name" value="HEAT_GCN1"/>
    <property type="match status" value="1"/>
</dbReference>
<keyword evidence="5" id="KW-0677">Repeat</keyword>
<comment type="caution">
    <text evidence="10">The sequence shown here is derived from an EMBL/GenBank/DDBJ whole genome shotgun (WGS) entry which is preliminary data.</text>
</comment>
<dbReference type="Pfam" id="PF00646">
    <property type="entry name" value="F-box"/>
    <property type="match status" value="1"/>
</dbReference>
<keyword evidence="6 8" id="KW-0539">Nucleus</keyword>
<dbReference type="Gene3D" id="1.25.10.10">
    <property type="entry name" value="Leucine-rich Repeat Variant"/>
    <property type="match status" value="1"/>
</dbReference>
<evidence type="ECO:0000256" key="2">
    <source>
        <dbReference type="ARBA" id="ARBA00010559"/>
    </source>
</evidence>
<comment type="similarity">
    <text evidence="2 8">Belongs to the HEATR1/UTP10 family.</text>
</comment>
<proteinExistence type="inferred from homology"/>
<dbReference type="InterPro" id="IPR036047">
    <property type="entry name" value="F-box-like_dom_sf"/>
</dbReference>
<keyword evidence="11" id="KW-1185">Reference proteome</keyword>